<evidence type="ECO:0000259" key="5">
    <source>
        <dbReference type="Pfam" id="PF00413"/>
    </source>
</evidence>
<dbReference type="GO" id="GO:0004222">
    <property type="term" value="F:metalloendopeptidase activity"/>
    <property type="evidence" value="ECO:0007669"/>
    <property type="project" value="InterPro"/>
</dbReference>
<keyword evidence="2" id="KW-0479">Metal-binding</keyword>
<gene>
    <name evidence="6" type="ORF">DY114_00910</name>
    <name evidence="7" type="ORF">DY130_06435</name>
</gene>
<evidence type="ECO:0000256" key="1">
    <source>
        <dbReference type="ARBA" id="ARBA00022670"/>
    </source>
</evidence>
<dbReference type="EMBL" id="QUBG01000007">
    <property type="protein sequence ID" value="TPR43115.1"/>
    <property type="molecule type" value="Genomic_DNA"/>
</dbReference>
<organism evidence="7 9">
    <name type="scientific">Apilactobacillus micheneri</name>
    <dbReference type="NCBI Taxonomy" id="1899430"/>
    <lineage>
        <taxon>Bacteria</taxon>
        <taxon>Bacillati</taxon>
        <taxon>Bacillota</taxon>
        <taxon>Bacilli</taxon>
        <taxon>Lactobacillales</taxon>
        <taxon>Lactobacillaceae</taxon>
        <taxon>Apilactobacillus</taxon>
    </lineage>
</organism>
<proteinExistence type="predicted"/>
<dbReference type="SUPFAM" id="SSF55486">
    <property type="entry name" value="Metalloproteases ('zincins'), catalytic domain"/>
    <property type="match status" value="1"/>
</dbReference>
<evidence type="ECO:0000313" key="7">
    <source>
        <dbReference type="EMBL" id="TPR43115.1"/>
    </source>
</evidence>
<sequence length="259" mass="28817">MEEYMKKNLLALLGIAFLTFTSIYSMTQNTLASSKQQSIVKKISAGKDKNFNYYEFVKKDGSVDFVSEVNAKYPKTHLLPFIKDNNTGLNIKQKINDDGTIHVKYDGNSNLKNNFKNAVAAWNKLDVIKFKMVDDSSATVDVHGNSNAKEDANNPDYEKGNLGDTNNYVDYDSSTALADGTKMNYISKSDIVLYSGIAKASDNNKDHVIIHELGHALGFDDLYGQKNRGLVMFSTSPIGSVLLNHLGSSEKISLQHYYQ</sequence>
<evidence type="ECO:0000256" key="3">
    <source>
        <dbReference type="ARBA" id="ARBA00022801"/>
    </source>
</evidence>
<dbReference type="GO" id="GO:0031012">
    <property type="term" value="C:extracellular matrix"/>
    <property type="evidence" value="ECO:0007669"/>
    <property type="project" value="InterPro"/>
</dbReference>
<keyword evidence="8" id="KW-1185">Reference proteome</keyword>
<dbReference type="InterPro" id="IPR001818">
    <property type="entry name" value="Pept_M10_metallopeptidase"/>
</dbReference>
<evidence type="ECO:0000313" key="8">
    <source>
        <dbReference type="Proteomes" id="UP000777560"/>
    </source>
</evidence>
<dbReference type="EMBL" id="QUAV01000001">
    <property type="protein sequence ID" value="TPR26286.1"/>
    <property type="molecule type" value="Genomic_DNA"/>
</dbReference>
<keyword evidence="1" id="KW-0645">Protease</keyword>
<dbReference type="Gene3D" id="3.40.390.10">
    <property type="entry name" value="Collagenase (Catalytic Domain)"/>
    <property type="match status" value="1"/>
</dbReference>
<dbReference type="GO" id="GO:0008270">
    <property type="term" value="F:zinc ion binding"/>
    <property type="evidence" value="ECO:0007669"/>
    <property type="project" value="InterPro"/>
</dbReference>
<name>A0A9Q8INF9_9LACO</name>
<dbReference type="GO" id="GO:0006508">
    <property type="term" value="P:proteolysis"/>
    <property type="evidence" value="ECO:0007669"/>
    <property type="project" value="UniProtKB-KW"/>
</dbReference>
<accession>A0A9Q8INF9</accession>
<protein>
    <recommendedName>
        <fullName evidence="5">Peptidase M10 metallopeptidase domain-containing protein</fullName>
    </recommendedName>
</protein>
<evidence type="ECO:0000256" key="2">
    <source>
        <dbReference type="ARBA" id="ARBA00022723"/>
    </source>
</evidence>
<evidence type="ECO:0000313" key="9">
    <source>
        <dbReference type="Proteomes" id="UP000784700"/>
    </source>
</evidence>
<reference evidence="7 8" key="1">
    <citation type="submission" date="2018-08" db="EMBL/GenBank/DDBJ databases">
        <title>Comparative genomics of wild bee and flower associated Lactobacillus reveals potential adaptation to the bee host.</title>
        <authorList>
            <person name="Vuong H.Q."/>
            <person name="Mcfrederick Q.S."/>
        </authorList>
    </citation>
    <scope>NUCLEOTIDE SEQUENCE</scope>
    <source>
        <strain evidence="6 8">HV_13</strain>
        <strain evidence="7">HV_63</strain>
    </source>
</reference>
<dbReference type="Proteomes" id="UP000784700">
    <property type="component" value="Unassembled WGS sequence"/>
</dbReference>
<evidence type="ECO:0000256" key="4">
    <source>
        <dbReference type="ARBA" id="ARBA00022833"/>
    </source>
</evidence>
<dbReference type="Pfam" id="PF00413">
    <property type="entry name" value="Peptidase_M10"/>
    <property type="match status" value="1"/>
</dbReference>
<keyword evidence="4" id="KW-0862">Zinc</keyword>
<evidence type="ECO:0000313" key="6">
    <source>
        <dbReference type="EMBL" id="TPR26286.1"/>
    </source>
</evidence>
<dbReference type="InterPro" id="IPR024079">
    <property type="entry name" value="MetalloPept_cat_dom_sf"/>
</dbReference>
<dbReference type="AlphaFoldDB" id="A0A9Q8INF9"/>
<comment type="caution">
    <text evidence="7">The sequence shown here is derived from an EMBL/GenBank/DDBJ whole genome shotgun (WGS) entry which is preliminary data.</text>
</comment>
<feature type="domain" description="Peptidase M10 metallopeptidase" evidence="5">
    <location>
        <begin position="109"/>
        <end position="220"/>
    </location>
</feature>
<keyword evidence="3" id="KW-0378">Hydrolase</keyword>
<dbReference type="Proteomes" id="UP000777560">
    <property type="component" value="Unassembled WGS sequence"/>
</dbReference>